<accession>A0A832T5P2</accession>
<evidence type="ECO:0000256" key="1">
    <source>
        <dbReference type="SAM" id="Phobius"/>
    </source>
</evidence>
<evidence type="ECO:0000313" key="3">
    <source>
        <dbReference type="Proteomes" id="UP000619545"/>
    </source>
</evidence>
<protein>
    <submittedName>
        <fullName evidence="2">Uncharacterized protein</fullName>
    </submittedName>
</protein>
<feature type="transmembrane region" description="Helical" evidence="1">
    <location>
        <begin position="71"/>
        <end position="97"/>
    </location>
</feature>
<keyword evidence="1" id="KW-0812">Transmembrane</keyword>
<feature type="transmembrane region" description="Helical" evidence="1">
    <location>
        <begin position="159"/>
        <end position="180"/>
    </location>
</feature>
<reference evidence="2" key="1">
    <citation type="journal article" date="2020" name="bioRxiv">
        <title>A rank-normalized archaeal taxonomy based on genome phylogeny resolves widespread incomplete and uneven classifications.</title>
        <authorList>
            <person name="Rinke C."/>
            <person name="Chuvochina M."/>
            <person name="Mussig A.J."/>
            <person name="Chaumeil P.-A."/>
            <person name="Waite D.W."/>
            <person name="Whitman W.B."/>
            <person name="Parks D.H."/>
            <person name="Hugenholtz P."/>
        </authorList>
    </citation>
    <scope>NUCLEOTIDE SEQUENCE</scope>
    <source>
        <strain evidence="2">UBA8853</strain>
    </source>
</reference>
<feature type="transmembrane region" description="Helical" evidence="1">
    <location>
        <begin position="6"/>
        <end position="27"/>
    </location>
</feature>
<dbReference type="GeneID" id="1477017"/>
<dbReference type="RefSeq" id="WP_011019284.1">
    <property type="nucleotide sequence ID" value="NZ_DUJS01000002.1"/>
</dbReference>
<name>A0A832T5P2_9EURY</name>
<dbReference type="Proteomes" id="UP000619545">
    <property type="component" value="Unassembled WGS sequence"/>
</dbReference>
<sequence length="189" mass="20210">MLSPETVVTINTIITSLPFLAAIYVIAKRPARALIQLYSLGYLTPVAVLVYGLAIPVPGNLYAYFTGAPIFLAYGVTDALIVLYALGSALAVIFVGIDQWADVAYSASTTVAWLLRTLIDPMSPRLAVLSGALITATINALVAWYKYQAWPIVPLPSVALQFSVAVASAVTLEVTAWWVLNKLKPSPQG</sequence>
<feature type="transmembrane region" description="Helical" evidence="1">
    <location>
        <begin position="126"/>
        <end position="147"/>
    </location>
</feature>
<keyword evidence="1" id="KW-0472">Membrane</keyword>
<proteinExistence type="predicted"/>
<evidence type="ECO:0000313" key="2">
    <source>
        <dbReference type="EMBL" id="HII69857.1"/>
    </source>
</evidence>
<dbReference type="EMBL" id="DUJS01000002">
    <property type="protein sequence ID" value="HII69857.1"/>
    <property type="molecule type" value="Genomic_DNA"/>
</dbReference>
<feature type="transmembrane region" description="Helical" evidence="1">
    <location>
        <begin position="39"/>
        <end position="65"/>
    </location>
</feature>
<organism evidence="2 3">
    <name type="scientific">Methanopyrus kandleri</name>
    <dbReference type="NCBI Taxonomy" id="2320"/>
    <lineage>
        <taxon>Archaea</taxon>
        <taxon>Methanobacteriati</taxon>
        <taxon>Methanobacteriota</taxon>
        <taxon>Methanomada group</taxon>
        <taxon>Methanopyri</taxon>
        <taxon>Methanopyrales</taxon>
        <taxon>Methanopyraceae</taxon>
        <taxon>Methanopyrus</taxon>
    </lineage>
</organism>
<dbReference type="AlphaFoldDB" id="A0A832T5P2"/>
<keyword evidence="1" id="KW-1133">Transmembrane helix</keyword>
<gene>
    <name evidence="2" type="ORF">HA336_01320</name>
</gene>
<comment type="caution">
    <text evidence="2">The sequence shown here is derived from an EMBL/GenBank/DDBJ whole genome shotgun (WGS) entry which is preliminary data.</text>
</comment>